<evidence type="ECO:0000313" key="3">
    <source>
        <dbReference type="Proteomes" id="UP000315369"/>
    </source>
</evidence>
<proteinExistence type="predicted"/>
<protein>
    <submittedName>
        <fullName evidence="2">Uncharacterized protein</fullName>
    </submittedName>
</protein>
<dbReference type="EMBL" id="VIFM01000284">
    <property type="protein sequence ID" value="TQF10067.1"/>
    <property type="molecule type" value="Genomic_DNA"/>
</dbReference>
<accession>A0A540WMJ1</accession>
<dbReference type="AlphaFoldDB" id="A0A540WMJ1"/>
<reference evidence="2 3" key="1">
    <citation type="submission" date="2019-06" db="EMBL/GenBank/DDBJ databases">
        <authorList>
            <person name="Livingstone P."/>
            <person name="Whitworth D."/>
        </authorList>
    </citation>
    <scope>NUCLEOTIDE SEQUENCE [LARGE SCALE GENOMIC DNA]</scope>
    <source>
        <strain evidence="2 3">AM401</strain>
    </source>
</reference>
<keyword evidence="3" id="KW-1185">Reference proteome</keyword>
<evidence type="ECO:0000313" key="2">
    <source>
        <dbReference type="EMBL" id="TQF10067.1"/>
    </source>
</evidence>
<organism evidence="2 3">
    <name type="scientific">Myxococcus llanfairpwllgwyngyllgogerychwyrndrobwllllantysiliogogogochensis</name>
    <dbReference type="NCBI Taxonomy" id="2590453"/>
    <lineage>
        <taxon>Bacteria</taxon>
        <taxon>Pseudomonadati</taxon>
        <taxon>Myxococcota</taxon>
        <taxon>Myxococcia</taxon>
        <taxon>Myxococcales</taxon>
        <taxon>Cystobacterineae</taxon>
        <taxon>Myxococcaceae</taxon>
        <taxon>Myxococcus</taxon>
    </lineage>
</organism>
<feature type="compositionally biased region" description="Low complexity" evidence="1">
    <location>
        <begin position="16"/>
        <end position="27"/>
    </location>
</feature>
<feature type="region of interest" description="Disordered" evidence="1">
    <location>
        <begin position="1"/>
        <end position="34"/>
    </location>
</feature>
<comment type="caution">
    <text evidence="2">The sequence shown here is derived from an EMBL/GenBank/DDBJ whole genome shotgun (WGS) entry which is preliminary data.</text>
</comment>
<feature type="non-terminal residue" evidence="2">
    <location>
        <position position="63"/>
    </location>
</feature>
<sequence length="63" mass="6978">MGRRHALRYTGRRSMADSSAPSTPSDAEVSDGTVPSPALQRLWFALERTGWAWLTAVSYTHLT</sequence>
<feature type="compositionally biased region" description="Basic residues" evidence="1">
    <location>
        <begin position="1"/>
        <end position="11"/>
    </location>
</feature>
<evidence type="ECO:0000256" key="1">
    <source>
        <dbReference type="SAM" id="MobiDB-lite"/>
    </source>
</evidence>
<dbReference type="Proteomes" id="UP000315369">
    <property type="component" value="Unassembled WGS sequence"/>
</dbReference>
<gene>
    <name evidence="2" type="ORF">FJV41_41410</name>
</gene>
<name>A0A540WMJ1_9BACT</name>